<dbReference type="AlphaFoldDB" id="A0A165BUJ3"/>
<dbReference type="Proteomes" id="UP000077266">
    <property type="component" value="Unassembled WGS sequence"/>
</dbReference>
<gene>
    <name evidence="2" type="ORF">EXIGLDRAFT_844762</name>
</gene>
<dbReference type="InterPro" id="IPR036047">
    <property type="entry name" value="F-box-like_dom_sf"/>
</dbReference>
<dbReference type="SUPFAM" id="SSF52058">
    <property type="entry name" value="L domain-like"/>
    <property type="match status" value="1"/>
</dbReference>
<organism evidence="2 3">
    <name type="scientific">Exidia glandulosa HHB12029</name>
    <dbReference type="NCBI Taxonomy" id="1314781"/>
    <lineage>
        <taxon>Eukaryota</taxon>
        <taxon>Fungi</taxon>
        <taxon>Dikarya</taxon>
        <taxon>Basidiomycota</taxon>
        <taxon>Agaricomycotina</taxon>
        <taxon>Agaricomycetes</taxon>
        <taxon>Auriculariales</taxon>
        <taxon>Exidiaceae</taxon>
        <taxon>Exidia</taxon>
    </lineage>
</organism>
<dbReference type="OrthoDB" id="3156934at2759"/>
<dbReference type="Gene3D" id="1.20.1280.50">
    <property type="match status" value="1"/>
</dbReference>
<dbReference type="InterPro" id="IPR032675">
    <property type="entry name" value="LRR_dom_sf"/>
</dbReference>
<dbReference type="SMART" id="SM00256">
    <property type="entry name" value="FBOX"/>
    <property type="match status" value="1"/>
</dbReference>
<dbReference type="Gene3D" id="3.80.10.10">
    <property type="entry name" value="Ribonuclease Inhibitor"/>
    <property type="match status" value="1"/>
</dbReference>
<dbReference type="PROSITE" id="PS50181">
    <property type="entry name" value="FBOX"/>
    <property type="match status" value="1"/>
</dbReference>
<protein>
    <recommendedName>
        <fullName evidence="1">F-box domain-containing protein</fullName>
    </recommendedName>
</protein>
<evidence type="ECO:0000313" key="3">
    <source>
        <dbReference type="Proteomes" id="UP000077266"/>
    </source>
</evidence>
<dbReference type="STRING" id="1314781.A0A165BUJ3"/>
<dbReference type="InParanoid" id="A0A165BUJ3"/>
<evidence type="ECO:0000313" key="2">
    <source>
        <dbReference type="EMBL" id="KZV81260.1"/>
    </source>
</evidence>
<sequence>MLTPTHNLAIEACLHDVFRDLTQGVDSASQVQNIFMAVINKALRVLRDGMLEWNSSSTAQRVPPEVLASCLDHLSLADLVRASHVSRHWRSVALAFPALWTDIRLTSAHPRILDLLRSVLPRTGACPVDFAYTRSHTTSSPGPLDDIDLLLCEHMHHMRSIAWPGSIDATCFSQPAPMLETVSCSSVEIAYLPESFLGGVVGRMRSLELAYLDLTLEGFPALSSVTHLVCTLPWNVRGTASLGPLFDLFPNVEYLHLRALKSQHGTPSCSAPPSLRFLSLETQDLDVDIASVLDLCRHEDLRDVTLRARTVHLDLLDSLLSSLNSLSVSMHQHFLEIEGFSDVGLTRSISLDLHMMRDEDIACHVVRLAASLKSLTLPLRAWTCLLSFPNALPVLAKVTLRISQFLEYSCLSQSLPIDNSPLHTPMLRSVVLQLPARAAEWRALEIRACQILGPDSPRDVDATLMVGSEVVPLR</sequence>
<dbReference type="EMBL" id="KV426405">
    <property type="protein sequence ID" value="KZV81260.1"/>
    <property type="molecule type" value="Genomic_DNA"/>
</dbReference>
<keyword evidence="3" id="KW-1185">Reference proteome</keyword>
<dbReference type="InterPro" id="IPR001810">
    <property type="entry name" value="F-box_dom"/>
</dbReference>
<feature type="domain" description="F-box" evidence="1">
    <location>
        <begin position="56"/>
        <end position="103"/>
    </location>
</feature>
<dbReference type="Pfam" id="PF12937">
    <property type="entry name" value="F-box-like"/>
    <property type="match status" value="1"/>
</dbReference>
<reference evidence="2 3" key="1">
    <citation type="journal article" date="2016" name="Mol. Biol. Evol.">
        <title>Comparative Genomics of Early-Diverging Mushroom-Forming Fungi Provides Insights into the Origins of Lignocellulose Decay Capabilities.</title>
        <authorList>
            <person name="Nagy L.G."/>
            <person name="Riley R."/>
            <person name="Tritt A."/>
            <person name="Adam C."/>
            <person name="Daum C."/>
            <person name="Floudas D."/>
            <person name="Sun H."/>
            <person name="Yadav J.S."/>
            <person name="Pangilinan J."/>
            <person name="Larsson K.H."/>
            <person name="Matsuura K."/>
            <person name="Barry K."/>
            <person name="Labutti K."/>
            <person name="Kuo R."/>
            <person name="Ohm R.A."/>
            <person name="Bhattacharya S.S."/>
            <person name="Shirouzu T."/>
            <person name="Yoshinaga Y."/>
            <person name="Martin F.M."/>
            <person name="Grigoriev I.V."/>
            <person name="Hibbett D.S."/>
        </authorList>
    </citation>
    <scope>NUCLEOTIDE SEQUENCE [LARGE SCALE GENOMIC DNA]</scope>
    <source>
        <strain evidence="2 3">HHB12029</strain>
    </source>
</reference>
<proteinExistence type="predicted"/>
<dbReference type="SUPFAM" id="SSF81383">
    <property type="entry name" value="F-box domain"/>
    <property type="match status" value="1"/>
</dbReference>
<name>A0A165BUJ3_EXIGL</name>
<accession>A0A165BUJ3</accession>
<evidence type="ECO:0000259" key="1">
    <source>
        <dbReference type="PROSITE" id="PS50181"/>
    </source>
</evidence>